<comment type="caution">
    <text evidence="2">The sequence shown here is derived from an EMBL/GenBank/DDBJ whole genome shotgun (WGS) entry which is preliminary data.</text>
</comment>
<reference evidence="2" key="1">
    <citation type="submission" date="2023-06" db="EMBL/GenBank/DDBJ databases">
        <authorList>
            <consortium name="Lawrence Berkeley National Laboratory"/>
            <person name="Ahrendt S."/>
            <person name="Sahu N."/>
            <person name="Indic B."/>
            <person name="Wong-Bajracharya J."/>
            <person name="Merenyi Z."/>
            <person name="Ke H.-M."/>
            <person name="Monk M."/>
            <person name="Kocsube S."/>
            <person name="Drula E."/>
            <person name="Lipzen A."/>
            <person name="Balint B."/>
            <person name="Henrissat B."/>
            <person name="Andreopoulos B."/>
            <person name="Martin F.M."/>
            <person name="Harder C.B."/>
            <person name="Rigling D."/>
            <person name="Ford K.L."/>
            <person name="Foster G.D."/>
            <person name="Pangilinan J."/>
            <person name="Papanicolaou A."/>
            <person name="Barry K."/>
            <person name="LaButti K."/>
            <person name="Viragh M."/>
            <person name="Koriabine M."/>
            <person name="Yan M."/>
            <person name="Riley R."/>
            <person name="Champramary S."/>
            <person name="Plett K.L."/>
            <person name="Tsai I.J."/>
            <person name="Slot J."/>
            <person name="Sipos G."/>
            <person name="Plett J."/>
            <person name="Nagy L.G."/>
            <person name="Grigoriev I.V."/>
        </authorList>
    </citation>
    <scope>NUCLEOTIDE SEQUENCE</scope>
    <source>
        <strain evidence="2">ICMP 16352</strain>
    </source>
</reference>
<evidence type="ECO:0000313" key="3">
    <source>
        <dbReference type="Proteomes" id="UP001175227"/>
    </source>
</evidence>
<protein>
    <submittedName>
        <fullName evidence="2">Uncharacterized protein</fullName>
    </submittedName>
</protein>
<accession>A0AA39PUW4</accession>
<feature type="chain" id="PRO_5041303953" evidence="1">
    <location>
        <begin position="25"/>
        <end position="89"/>
    </location>
</feature>
<sequence>MYYSNYADSLILTLLLGNFDQCQGMVLEVYDYLHRHCLVDCTSVGKMMLVNIFVLHVSISAGSLDTAKGENGAHSRPTIAAQRATAATH</sequence>
<dbReference type="AlphaFoldDB" id="A0AA39PUW4"/>
<keyword evidence="3" id="KW-1185">Reference proteome</keyword>
<evidence type="ECO:0000256" key="1">
    <source>
        <dbReference type="SAM" id="SignalP"/>
    </source>
</evidence>
<evidence type="ECO:0000313" key="2">
    <source>
        <dbReference type="EMBL" id="KAK0490206.1"/>
    </source>
</evidence>
<keyword evidence="1" id="KW-0732">Signal</keyword>
<organism evidence="2 3">
    <name type="scientific">Armillaria novae-zelandiae</name>
    <dbReference type="NCBI Taxonomy" id="153914"/>
    <lineage>
        <taxon>Eukaryota</taxon>
        <taxon>Fungi</taxon>
        <taxon>Dikarya</taxon>
        <taxon>Basidiomycota</taxon>
        <taxon>Agaricomycotina</taxon>
        <taxon>Agaricomycetes</taxon>
        <taxon>Agaricomycetidae</taxon>
        <taxon>Agaricales</taxon>
        <taxon>Marasmiineae</taxon>
        <taxon>Physalacriaceae</taxon>
        <taxon>Armillaria</taxon>
    </lineage>
</organism>
<proteinExistence type="predicted"/>
<name>A0AA39PUW4_9AGAR</name>
<gene>
    <name evidence="2" type="ORF">IW261DRAFT_1430799</name>
</gene>
<feature type="signal peptide" evidence="1">
    <location>
        <begin position="1"/>
        <end position="24"/>
    </location>
</feature>
<dbReference type="Proteomes" id="UP001175227">
    <property type="component" value="Unassembled WGS sequence"/>
</dbReference>
<dbReference type="EMBL" id="JAUEPR010000001">
    <property type="protein sequence ID" value="KAK0490206.1"/>
    <property type="molecule type" value="Genomic_DNA"/>
</dbReference>